<organism evidence="3 4">
    <name type="scientific">Pseudomonas helleri</name>
    <dbReference type="NCBI Taxonomy" id="1608996"/>
    <lineage>
        <taxon>Bacteria</taxon>
        <taxon>Pseudomonadati</taxon>
        <taxon>Pseudomonadota</taxon>
        <taxon>Gammaproteobacteria</taxon>
        <taxon>Pseudomonadales</taxon>
        <taxon>Pseudomonadaceae</taxon>
        <taxon>Pseudomonas</taxon>
    </lineage>
</organism>
<protein>
    <submittedName>
        <fullName evidence="3">Glycosyltransferase</fullName>
    </submittedName>
</protein>
<keyword evidence="4" id="KW-1185">Reference proteome</keyword>
<keyword evidence="1" id="KW-1003">Cell membrane</keyword>
<dbReference type="Gene3D" id="3.90.550.10">
    <property type="entry name" value="Spore Coat Polysaccharide Biosynthesis Protein SpsA, Chain A"/>
    <property type="match status" value="1"/>
</dbReference>
<evidence type="ECO:0000259" key="2">
    <source>
        <dbReference type="Pfam" id="PF00535"/>
    </source>
</evidence>
<dbReference type="Proteomes" id="UP000470186">
    <property type="component" value="Unassembled WGS sequence"/>
</dbReference>
<dbReference type="InterPro" id="IPR029044">
    <property type="entry name" value="Nucleotide-diphossugar_trans"/>
</dbReference>
<name>A0A7X1Y8Q5_9PSED</name>
<dbReference type="PANTHER" id="PTHR43685:SF2">
    <property type="entry name" value="GLYCOSYLTRANSFERASE 2-LIKE DOMAIN-CONTAINING PROTEIN"/>
    <property type="match status" value="1"/>
</dbReference>
<evidence type="ECO:0000313" key="3">
    <source>
        <dbReference type="EMBL" id="MQU31303.1"/>
    </source>
</evidence>
<dbReference type="RefSeq" id="WP_153350968.1">
    <property type="nucleotide sequence ID" value="NZ_WIVX01000026.1"/>
</dbReference>
<dbReference type="InterPro" id="IPR001173">
    <property type="entry name" value="Glyco_trans_2-like"/>
</dbReference>
<proteinExistence type="predicted"/>
<dbReference type="CDD" id="cd06433">
    <property type="entry name" value="GT_2_WfgS_like"/>
    <property type="match status" value="1"/>
</dbReference>
<dbReference type="PANTHER" id="PTHR43685">
    <property type="entry name" value="GLYCOSYLTRANSFERASE"/>
    <property type="match status" value="1"/>
</dbReference>
<dbReference type="EMBL" id="WIVX01000026">
    <property type="protein sequence ID" value="MQU31303.1"/>
    <property type="molecule type" value="Genomic_DNA"/>
</dbReference>
<comment type="caution">
    <text evidence="3">The sequence shown here is derived from an EMBL/GenBank/DDBJ whole genome shotgun (WGS) entry which is preliminary data.</text>
</comment>
<keyword evidence="1" id="KW-0997">Cell inner membrane</keyword>
<dbReference type="GO" id="GO:0016740">
    <property type="term" value="F:transferase activity"/>
    <property type="evidence" value="ECO:0007669"/>
    <property type="project" value="UniProtKB-KW"/>
</dbReference>
<keyword evidence="1" id="KW-0472">Membrane</keyword>
<keyword evidence="3" id="KW-0808">Transferase</keyword>
<reference evidence="3 4" key="1">
    <citation type="submission" date="2019-10" db="EMBL/GenBank/DDBJ databases">
        <title>Evaluation of single-gene subtyping targets for Pseudomonas.</title>
        <authorList>
            <person name="Reichler S.J."/>
            <person name="Orsi R.H."/>
            <person name="Wiedmann M."/>
            <person name="Martin N.H."/>
            <person name="Murphy S.I."/>
        </authorList>
    </citation>
    <scope>NUCLEOTIDE SEQUENCE [LARGE SCALE GENOMIC DNA]</scope>
    <source>
        <strain evidence="3 4">FSL R10-2107</strain>
    </source>
</reference>
<dbReference type="SUPFAM" id="SSF53448">
    <property type="entry name" value="Nucleotide-diphospho-sugar transferases"/>
    <property type="match status" value="1"/>
</dbReference>
<evidence type="ECO:0000313" key="4">
    <source>
        <dbReference type="Proteomes" id="UP000470186"/>
    </source>
</evidence>
<dbReference type="Pfam" id="PF00535">
    <property type="entry name" value="Glycos_transf_2"/>
    <property type="match status" value="1"/>
</dbReference>
<dbReference type="AlphaFoldDB" id="A0A7X1Y8Q5"/>
<evidence type="ECO:0000256" key="1">
    <source>
        <dbReference type="ARBA" id="ARBA00022519"/>
    </source>
</evidence>
<gene>
    <name evidence="3" type="ORF">GHO30_07780</name>
</gene>
<feature type="domain" description="Glycosyltransferase 2-like" evidence="2">
    <location>
        <begin position="8"/>
        <end position="105"/>
    </location>
</feature>
<accession>A0A7X1Y8Q5</accession>
<sequence>MMNNSKVSIVTIVYNDATGIRKTIESVLNQTLAVDEYVVIDGGSKDGTKEIIEEYKDDINYFISEPDAGIYDAMNKGWKLCKKENYILFCNSSDFLESDAIKAFSIYAQSNQEQSDIYHGMLKFLKNQKLLYIQGRTSEMLKTCMIEHPASFVKKRVFEQLSGFDLHYKSASDYDFMLRAQQAGFKFSFFENIINNFDTSGISSSSNRGQLESLHIKNKYGLLSTHEYKLRTFAAKISNSIKRAIR</sequence>
<dbReference type="InterPro" id="IPR050834">
    <property type="entry name" value="Glycosyltransf_2"/>
</dbReference>